<dbReference type="NCBIfam" id="NF004689">
    <property type="entry name" value="PRK06031.1"/>
    <property type="match status" value="1"/>
</dbReference>
<dbReference type="STRING" id="914237.A0A1E1LF13"/>
<dbReference type="PANTHER" id="PTHR43218">
    <property type="entry name" value="PHOSPHORIBOSYLTRANSFERASE-RELATED"/>
    <property type="match status" value="1"/>
</dbReference>
<dbReference type="InterPro" id="IPR029057">
    <property type="entry name" value="PRTase-like"/>
</dbReference>
<keyword evidence="2" id="KW-0808">Transferase</keyword>
<dbReference type="CDD" id="cd06223">
    <property type="entry name" value="PRTases_typeI"/>
    <property type="match status" value="1"/>
</dbReference>
<dbReference type="SUPFAM" id="SSF53271">
    <property type="entry name" value="PRTase-like"/>
    <property type="match status" value="1"/>
</dbReference>
<name>A0A1E1LF13_9HELO</name>
<dbReference type="InterPro" id="IPR000836">
    <property type="entry name" value="PRTase_dom"/>
</dbReference>
<dbReference type="Pfam" id="PF00156">
    <property type="entry name" value="Pribosyltran"/>
    <property type="match status" value="1"/>
</dbReference>
<reference evidence="3" key="1">
    <citation type="submission" date="2016-03" db="EMBL/GenBank/DDBJ databases">
        <authorList>
            <person name="Ploux O."/>
        </authorList>
    </citation>
    <scope>NUCLEOTIDE SEQUENCE [LARGE SCALE GENOMIC DNA]</scope>
    <source>
        <strain evidence="3">UK7</strain>
    </source>
</reference>
<evidence type="ECO:0000259" key="1">
    <source>
        <dbReference type="Pfam" id="PF00156"/>
    </source>
</evidence>
<organism evidence="2 3">
    <name type="scientific">Rhynchosporium graminicola</name>
    <dbReference type="NCBI Taxonomy" id="2792576"/>
    <lineage>
        <taxon>Eukaryota</taxon>
        <taxon>Fungi</taxon>
        <taxon>Dikarya</taxon>
        <taxon>Ascomycota</taxon>
        <taxon>Pezizomycotina</taxon>
        <taxon>Leotiomycetes</taxon>
        <taxon>Helotiales</taxon>
        <taxon>Ploettnerulaceae</taxon>
        <taxon>Rhynchosporium</taxon>
    </lineage>
</organism>
<protein>
    <submittedName>
        <fullName evidence="2">Related to Phosphoribosyltransferase, putative</fullName>
    </submittedName>
</protein>
<keyword evidence="3" id="KW-1185">Reference proteome</keyword>
<sequence>MANAHFIETKTEYWQVILPGREAASASWQFSYPARLPDSRILKLPIRALAANEAVASLIINQAAIDVTAQLGAFLAAVVKPFAPDVIVGLPTPGLTLAPIIAQSLGHRRYVTLGYSRKFWYTNSLSTEVSSITSPTGEKKLYLDPNQVSLVKGRKVKIIDDAVSFGKTLKVSWDFSRALDLRSLAVEL</sequence>
<dbReference type="Proteomes" id="UP000178129">
    <property type="component" value="Unassembled WGS sequence"/>
</dbReference>
<gene>
    <name evidence="2" type="ORF">RCO7_09844</name>
</gene>
<dbReference type="GO" id="GO:0016757">
    <property type="term" value="F:glycosyltransferase activity"/>
    <property type="evidence" value="ECO:0007669"/>
    <property type="project" value="UniProtKB-KW"/>
</dbReference>
<feature type="domain" description="Phosphoribosyltransferase" evidence="1">
    <location>
        <begin position="81"/>
        <end position="176"/>
    </location>
</feature>
<dbReference type="AlphaFoldDB" id="A0A1E1LF13"/>
<accession>A0A1E1LF13</accession>
<proteinExistence type="predicted"/>
<keyword evidence="2" id="KW-0328">Glycosyltransferase</keyword>
<dbReference type="EMBL" id="FJUW01000048">
    <property type="protein sequence ID" value="CZT08994.1"/>
    <property type="molecule type" value="Genomic_DNA"/>
</dbReference>
<evidence type="ECO:0000313" key="3">
    <source>
        <dbReference type="Proteomes" id="UP000178129"/>
    </source>
</evidence>
<dbReference type="PANTHER" id="PTHR43218:SF1">
    <property type="entry name" value="PHOSPHORIBOSYLTRANSFERASE"/>
    <property type="match status" value="1"/>
</dbReference>
<comment type="caution">
    <text evidence="2">The sequence shown here is derived from an EMBL/GenBank/DDBJ whole genome shotgun (WGS) entry which is preliminary data.</text>
</comment>
<evidence type="ECO:0000313" key="2">
    <source>
        <dbReference type="EMBL" id="CZT08994.1"/>
    </source>
</evidence>
<dbReference type="InParanoid" id="A0A1E1LF13"/>
<dbReference type="Gene3D" id="3.40.50.2020">
    <property type="match status" value="1"/>
</dbReference>